<dbReference type="SUPFAM" id="SSF47413">
    <property type="entry name" value="lambda repressor-like DNA-binding domains"/>
    <property type="match status" value="1"/>
</dbReference>
<proteinExistence type="predicted"/>
<dbReference type="CDD" id="cd06267">
    <property type="entry name" value="PBP1_LacI_sugar_binding-like"/>
    <property type="match status" value="1"/>
</dbReference>
<dbReference type="Gene3D" id="3.40.50.2300">
    <property type="match status" value="2"/>
</dbReference>
<dbReference type="PANTHER" id="PTHR30146:SF109">
    <property type="entry name" value="HTH-TYPE TRANSCRIPTIONAL REGULATOR GALS"/>
    <property type="match status" value="1"/>
</dbReference>
<feature type="domain" description="HTH lacI-type" evidence="4">
    <location>
        <begin position="4"/>
        <end position="58"/>
    </location>
</feature>
<dbReference type="CDD" id="cd01392">
    <property type="entry name" value="HTH_LacI"/>
    <property type="match status" value="1"/>
</dbReference>
<evidence type="ECO:0000313" key="6">
    <source>
        <dbReference type="Proteomes" id="UP000475214"/>
    </source>
</evidence>
<dbReference type="Gene3D" id="1.10.260.40">
    <property type="entry name" value="lambda repressor-like DNA-binding domains"/>
    <property type="match status" value="1"/>
</dbReference>
<dbReference type="EMBL" id="JAAGOA010000010">
    <property type="protein sequence ID" value="NEE01548.1"/>
    <property type="molecule type" value="Genomic_DNA"/>
</dbReference>
<dbReference type="GO" id="GO:0000976">
    <property type="term" value="F:transcription cis-regulatory region binding"/>
    <property type="evidence" value="ECO:0007669"/>
    <property type="project" value="TreeGrafter"/>
</dbReference>
<dbReference type="InterPro" id="IPR028082">
    <property type="entry name" value="Peripla_BP_I"/>
</dbReference>
<dbReference type="InterPro" id="IPR010982">
    <property type="entry name" value="Lambda_DNA-bd_dom_sf"/>
</dbReference>
<keyword evidence="1" id="KW-0805">Transcription regulation</keyword>
<reference evidence="5 6" key="1">
    <citation type="submission" date="2020-02" db="EMBL/GenBank/DDBJ databases">
        <authorList>
            <person name="Li X.-J."/>
            <person name="Han X.-M."/>
        </authorList>
    </citation>
    <scope>NUCLEOTIDE SEQUENCE [LARGE SCALE GENOMIC DNA]</scope>
    <source>
        <strain evidence="5 6">CCTCC AB 2017055</strain>
    </source>
</reference>
<gene>
    <name evidence="5" type="ORF">G1H10_15355</name>
</gene>
<comment type="caution">
    <text evidence="5">The sequence shown here is derived from an EMBL/GenBank/DDBJ whole genome shotgun (WGS) entry which is preliminary data.</text>
</comment>
<dbReference type="GO" id="GO:0003700">
    <property type="term" value="F:DNA-binding transcription factor activity"/>
    <property type="evidence" value="ECO:0007669"/>
    <property type="project" value="TreeGrafter"/>
</dbReference>
<accession>A0A6L9SAM7</accession>
<organism evidence="5 6">
    <name type="scientific">Phytoactinopolyspora halotolerans</name>
    <dbReference type="NCBI Taxonomy" id="1981512"/>
    <lineage>
        <taxon>Bacteria</taxon>
        <taxon>Bacillati</taxon>
        <taxon>Actinomycetota</taxon>
        <taxon>Actinomycetes</taxon>
        <taxon>Jiangellales</taxon>
        <taxon>Jiangellaceae</taxon>
        <taxon>Phytoactinopolyspora</taxon>
    </lineage>
</organism>
<dbReference type="AlphaFoldDB" id="A0A6L9SAM7"/>
<dbReference type="InterPro" id="IPR000843">
    <property type="entry name" value="HTH_LacI"/>
</dbReference>
<dbReference type="Pfam" id="PF13377">
    <property type="entry name" value="Peripla_BP_3"/>
    <property type="match status" value="1"/>
</dbReference>
<evidence type="ECO:0000256" key="3">
    <source>
        <dbReference type="ARBA" id="ARBA00023163"/>
    </source>
</evidence>
<dbReference type="PROSITE" id="PS50932">
    <property type="entry name" value="HTH_LACI_2"/>
    <property type="match status" value="1"/>
</dbReference>
<dbReference type="RefSeq" id="WP_163739315.1">
    <property type="nucleotide sequence ID" value="NZ_JAAGOA010000010.1"/>
</dbReference>
<dbReference type="PANTHER" id="PTHR30146">
    <property type="entry name" value="LACI-RELATED TRANSCRIPTIONAL REPRESSOR"/>
    <property type="match status" value="1"/>
</dbReference>
<protein>
    <submittedName>
        <fullName evidence="5">LacI family transcriptional regulator</fullName>
    </submittedName>
</protein>
<evidence type="ECO:0000259" key="4">
    <source>
        <dbReference type="PROSITE" id="PS50932"/>
    </source>
</evidence>
<keyword evidence="2" id="KW-0238">DNA-binding</keyword>
<name>A0A6L9SAM7_9ACTN</name>
<evidence type="ECO:0000313" key="5">
    <source>
        <dbReference type="EMBL" id="NEE01548.1"/>
    </source>
</evidence>
<keyword evidence="3" id="KW-0804">Transcription</keyword>
<dbReference type="Proteomes" id="UP000475214">
    <property type="component" value="Unassembled WGS sequence"/>
</dbReference>
<dbReference type="Pfam" id="PF00356">
    <property type="entry name" value="LacI"/>
    <property type="match status" value="1"/>
</dbReference>
<evidence type="ECO:0000256" key="1">
    <source>
        <dbReference type="ARBA" id="ARBA00023015"/>
    </source>
</evidence>
<keyword evidence="6" id="KW-1185">Reference proteome</keyword>
<dbReference type="SUPFAM" id="SSF53822">
    <property type="entry name" value="Periplasmic binding protein-like I"/>
    <property type="match status" value="1"/>
</dbReference>
<sequence>MSTPTVYDVANHAGVSIATVSRVYRNPDTVRAETRDRVLAAARTLGYVPSGNARGLASRATGVLGLCFPDNLQYDEHREETQELGHEAHHDEADLMIYSDEVIRGMERAARERGYGLLIAATVAGDPASTVADVAGRVDGVAVLAGTVSTAELEVISRRLPVVMLAGPRENPALDHLDHVEVANFDGQLAMTRHLIVDHGLTKLAFVGGPPNSPDGEARFRGFQAAHLEAGLDIPAEPRIRAGLTTSSGRHAIGELLATLPERPQAVMFANDQMAVGALPELEHRGLRVPADIAVTGFDDISVSRLVRPALTTVRQPMQELGRHAVDLLLARVADRDRAPVSRLLQVSMVRRASCGCRVSHDHQPLNGS</sequence>
<dbReference type="InterPro" id="IPR046335">
    <property type="entry name" value="LacI/GalR-like_sensor"/>
</dbReference>
<dbReference type="SMART" id="SM00354">
    <property type="entry name" value="HTH_LACI"/>
    <property type="match status" value="1"/>
</dbReference>
<evidence type="ECO:0000256" key="2">
    <source>
        <dbReference type="ARBA" id="ARBA00023125"/>
    </source>
</evidence>